<feature type="non-terminal residue" evidence="1">
    <location>
        <position position="95"/>
    </location>
</feature>
<dbReference type="OrthoDB" id="2674533at2759"/>
<dbReference type="AlphaFoldDB" id="F8NQG0"/>
<dbReference type="RefSeq" id="XP_007316263.1">
    <property type="nucleotide sequence ID" value="XM_007316201.1"/>
</dbReference>
<gene>
    <name evidence="1" type="ORF">SERLADRAFT_462777</name>
</gene>
<reference evidence="1" key="1">
    <citation type="submission" date="2011-04" db="EMBL/GenBank/DDBJ databases">
        <title>Evolution of plant cell wall degrading machinery underlies the functional diversity of forest fungi.</title>
        <authorList>
            <consortium name="US DOE Joint Genome Institute (JGI-PGF)"/>
            <person name="Eastwood D.C."/>
            <person name="Floudas D."/>
            <person name="Binder M."/>
            <person name="Majcherczyk A."/>
            <person name="Schneider P."/>
            <person name="Aerts A."/>
            <person name="Asiegbu F.O."/>
            <person name="Baker S.E."/>
            <person name="Barry K."/>
            <person name="Bendiksby M."/>
            <person name="Blumentritt M."/>
            <person name="Coutinho P.M."/>
            <person name="Cullen D."/>
            <person name="Cullen D."/>
            <person name="Gathman A."/>
            <person name="Goodell B."/>
            <person name="Henrissat B."/>
            <person name="Ihrmark K."/>
            <person name="Kauserud H."/>
            <person name="Kohler A."/>
            <person name="LaButti K."/>
            <person name="Lapidus A."/>
            <person name="Lavin J.L."/>
            <person name="Lee Y.-H."/>
            <person name="Lindquist E."/>
            <person name="Lilly W."/>
            <person name="Lucas S."/>
            <person name="Morin E."/>
            <person name="Murat C."/>
            <person name="Oguiza J.A."/>
            <person name="Park J."/>
            <person name="Pisabarro A.G."/>
            <person name="Riley R."/>
            <person name="Rosling A."/>
            <person name="Salamov A."/>
            <person name="Schmidt O."/>
            <person name="Schmutz J."/>
            <person name="Skrede I."/>
            <person name="Stenlid J."/>
            <person name="Wiebenga A."/>
            <person name="Xie X."/>
            <person name="Kues U."/>
            <person name="Hibbett D.S."/>
            <person name="Hoffmeister D."/>
            <person name="Hogberg N."/>
            <person name="Martin F."/>
            <person name="Grigoriev I.V."/>
            <person name="Watkinson S.C."/>
        </authorList>
    </citation>
    <scope>NUCLEOTIDE SEQUENCE</scope>
    <source>
        <strain evidence="1">S7.9</strain>
    </source>
</reference>
<organism>
    <name type="scientific">Serpula lacrymans var. lacrymans (strain S7.9)</name>
    <name type="common">Dry rot fungus</name>
    <dbReference type="NCBI Taxonomy" id="578457"/>
    <lineage>
        <taxon>Eukaryota</taxon>
        <taxon>Fungi</taxon>
        <taxon>Dikarya</taxon>
        <taxon>Basidiomycota</taxon>
        <taxon>Agaricomycotina</taxon>
        <taxon>Agaricomycetes</taxon>
        <taxon>Agaricomycetidae</taxon>
        <taxon>Boletales</taxon>
        <taxon>Coniophorineae</taxon>
        <taxon>Serpulaceae</taxon>
        <taxon>Serpula</taxon>
    </lineage>
</organism>
<dbReference type="HOGENOM" id="CLU_160176_0_0_1"/>
<evidence type="ECO:0000313" key="1">
    <source>
        <dbReference type="EMBL" id="EGO26090.1"/>
    </source>
</evidence>
<dbReference type="KEGG" id="sla:SERLADRAFT_462777"/>
<dbReference type="GeneID" id="18818430"/>
<dbReference type="Proteomes" id="UP000008064">
    <property type="component" value="Unassembled WGS sequence"/>
</dbReference>
<protein>
    <submittedName>
        <fullName evidence="1">Uncharacterized protein</fullName>
    </submittedName>
</protein>
<sequence length="95" mass="10835">MFIRPCQWKDKPCGMWIGITKARVRAHFKAHHGVVEGKRGGAATELSKHSEKLRTCRWSGCDYPKPMVSTSLLRHIVNTDHFGMKYRCSNCSTDV</sequence>
<dbReference type="EMBL" id="GL945432">
    <property type="protein sequence ID" value="EGO26090.1"/>
    <property type="molecule type" value="Genomic_DNA"/>
</dbReference>
<proteinExistence type="predicted"/>
<accession>F8NQG0</accession>
<name>F8NQG0_SERL9</name>